<evidence type="ECO:0000313" key="2">
    <source>
        <dbReference type="Proteomes" id="UP000707356"/>
    </source>
</evidence>
<reference evidence="1" key="2">
    <citation type="journal article" date="2022" name="Microbiol. Resour. Announc.">
        <title>Metagenome Sequencing to Explore Phylogenomics of Terrestrial Cyanobacteria.</title>
        <authorList>
            <person name="Ward R.D."/>
            <person name="Stajich J.E."/>
            <person name="Johansen J.R."/>
            <person name="Huntemann M."/>
            <person name="Clum A."/>
            <person name="Foster B."/>
            <person name="Foster B."/>
            <person name="Roux S."/>
            <person name="Palaniappan K."/>
            <person name="Varghese N."/>
            <person name="Mukherjee S."/>
            <person name="Reddy T.B.K."/>
            <person name="Daum C."/>
            <person name="Copeland A."/>
            <person name="Chen I.A."/>
            <person name="Ivanova N.N."/>
            <person name="Kyrpides N.C."/>
            <person name="Shapiro N."/>
            <person name="Eloe-Fadrosh E.A."/>
            <person name="Pietrasiak N."/>
        </authorList>
    </citation>
    <scope>NUCLEOTIDE SEQUENCE</scope>
    <source>
        <strain evidence="1">GSE-TBD4-15B</strain>
    </source>
</reference>
<organism evidence="1 2">
    <name type="scientific">Pegethrix bostrychoides GSE-TBD4-15B</name>
    <dbReference type="NCBI Taxonomy" id="2839662"/>
    <lineage>
        <taxon>Bacteria</taxon>
        <taxon>Bacillati</taxon>
        <taxon>Cyanobacteriota</taxon>
        <taxon>Cyanophyceae</taxon>
        <taxon>Oculatellales</taxon>
        <taxon>Oculatellaceae</taxon>
        <taxon>Pegethrix</taxon>
    </lineage>
</organism>
<dbReference type="AlphaFoldDB" id="A0A951P9U0"/>
<sequence>MKQTGLLQPVQAELDSYRLTFSRTAVPDTVLEILQNCPVRKHRDGFSLKVPQMAEQEYKTFKQIILTLKGCWKRPVHLFSYDPTPLLAQVVEAGYVPHANPFDLFETPDETIDDLFGMVDLPIEEDCDEPIVLDLLEPSAGSGRIARKLRERLPHSRIDVAEIDPFTRTDWRHMSS</sequence>
<proteinExistence type="predicted"/>
<protein>
    <submittedName>
        <fullName evidence="1">Uncharacterized protein</fullName>
    </submittedName>
</protein>
<comment type="caution">
    <text evidence="1">The sequence shown here is derived from an EMBL/GenBank/DDBJ whole genome shotgun (WGS) entry which is preliminary data.</text>
</comment>
<name>A0A951P9U0_9CYAN</name>
<gene>
    <name evidence="1" type="ORF">KME07_09230</name>
</gene>
<dbReference type="EMBL" id="JAHHHV010000052">
    <property type="protein sequence ID" value="MBW4465607.1"/>
    <property type="molecule type" value="Genomic_DNA"/>
</dbReference>
<accession>A0A951P9U0</accession>
<evidence type="ECO:0000313" key="1">
    <source>
        <dbReference type="EMBL" id="MBW4465607.1"/>
    </source>
</evidence>
<dbReference type="Proteomes" id="UP000707356">
    <property type="component" value="Unassembled WGS sequence"/>
</dbReference>
<reference evidence="1" key="1">
    <citation type="submission" date="2021-05" db="EMBL/GenBank/DDBJ databases">
        <authorList>
            <person name="Pietrasiak N."/>
            <person name="Ward R."/>
            <person name="Stajich J.E."/>
            <person name="Kurbessoian T."/>
        </authorList>
    </citation>
    <scope>NUCLEOTIDE SEQUENCE</scope>
    <source>
        <strain evidence="1">GSE-TBD4-15B</strain>
    </source>
</reference>